<protein>
    <submittedName>
        <fullName evidence="4">Uncharacterized protein</fullName>
    </submittedName>
</protein>
<proteinExistence type="predicted"/>
<dbReference type="STRING" id="264951.A0A443I620"/>
<evidence type="ECO:0000256" key="1">
    <source>
        <dbReference type="SAM" id="Coils"/>
    </source>
</evidence>
<keyword evidence="3" id="KW-1133">Transmembrane helix</keyword>
<sequence>MSHLTSNNAARGLLSTRSHGKERERDKEKEKEKDHDGDDGLLRPTATRESPRARGGSNSTGHLSSRKSSQYEDSDPGGVSRLRRRTITTEDLRREREMRKQGEEQLRSALFSISTFATEITRRLDYTYYNLLEKLTTLHAVMDSFHELTKSTALLGQDFEKETANLDQDTRRQLEEFKGFETQIRDIEALEKRMDAGRERVDALGQRVAAVKKQIEDWERKELEWQTQTARRLRIFWVVAGTAILVLVIAVAMQTRPHEGLGRLANGSTNGSFGRLIPEVDVNQVRLEDDTSWTKRPSRLGHATTSTRPHPNLKSTEEAESKTSAPEMNPFRLLDEL</sequence>
<dbReference type="RefSeq" id="XP_028489159.1">
    <property type="nucleotide sequence ID" value="XM_028626903.1"/>
</dbReference>
<feature type="region of interest" description="Disordered" evidence="2">
    <location>
        <begin position="1"/>
        <end position="103"/>
    </location>
</feature>
<organism evidence="4 5">
    <name type="scientific">Byssochlamys spectabilis</name>
    <name type="common">Paecilomyces variotii</name>
    <dbReference type="NCBI Taxonomy" id="264951"/>
    <lineage>
        <taxon>Eukaryota</taxon>
        <taxon>Fungi</taxon>
        <taxon>Dikarya</taxon>
        <taxon>Ascomycota</taxon>
        <taxon>Pezizomycotina</taxon>
        <taxon>Eurotiomycetes</taxon>
        <taxon>Eurotiomycetidae</taxon>
        <taxon>Eurotiales</taxon>
        <taxon>Thermoascaceae</taxon>
        <taxon>Paecilomyces</taxon>
    </lineage>
</organism>
<evidence type="ECO:0000256" key="2">
    <source>
        <dbReference type="SAM" id="MobiDB-lite"/>
    </source>
</evidence>
<feature type="coiled-coil region" evidence="1">
    <location>
        <begin position="187"/>
        <end position="221"/>
    </location>
</feature>
<dbReference type="EMBL" id="RCNU01000001">
    <property type="protein sequence ID" value="RWQ99514.1"/>
    <property type="molecule type" value="Genomic_DNA"/>
</dbReference>
<name>A0A443I620_BYSSP</name>
<keyword evidence="3" id="KW-0812">Transmembrane</keyword>
<feature type="region of interest" description="Disordered" evidence="2">
    <location>
        <begin position="292"/>
        <end position="337"/>
    </location>
</feature>
<feature type="compositionally biased region" description="Polar residues" evidence="2">
    <location>
        <begin position="56"/>
        <end position="68"/>
    </location>
</feature>
<comment type="caution">
    <text evidence="4">The sequence shown here is derived from an EMBL/GenBank/DDBJ whole genome shotgun (WGS) entry which is preliminary data.</text>
</comment>
<feature type="compositionally biased region" description="Basic and acidic residues" evidence="2">
    <location>
        <begin position="19"/>
        <end position="41"/>
    </location>
</feature>
<keyword evidence="1" id="KW-0175">Coiled coil</keyword>
<feature type="compositionally biased region" description="Basic and acidic residues" evidence="2">
    <location>
        <begin position="87"/>
        <end position="103"/>
    </location>
</feature>
<gene>
    <name evidence="4" type="ORF">C8Q69DRAFT_28038</name>
</gene>
<feature type="transmembrane region" description="Helical" evidence="3">
    <location>
        <begin position="235"/>
        <end position="253"/>
    </location>
</feature>
<dbReference type="VEuPathDB" id="FungiDB:C8Q69DRAFT_28038"/>
<evidence type="ECO:0000313" key="4">
    <source>
        <dbReference type="EMBL" id="RWQ99514.1"/>
    </source>
</evidence>
<evidence type="ECO:0000313" key="5">
    <source>
        <dbReference type="Proteomes" id="UP000283841"/>
    </source>
</evidence>
<reference evidence="4 5" key="1">
    <citation type="journal article" date="2018" name="Front. Microbiol.">
        <title>Genomic and genetic insights into a cosmopolitan fungus, Paecilomyces variotii (Eurotiales).</title>
        <authorList>
            <person name="Urquhart A.S."/>
            <person name="Mondo S.J."/>
            <person name="Makela M.R."/>
            <person name="Hane J.K."/>
            <person name="Wiebenga A."/>
            <person name="He G."/>
            <person name="Mihaltcheva S."/>
            <person name="Pangilinan J."/>
            <person name="Lipzen A."/>
            <person name="Barry K."/>
            <person name="de Vries R.P."/>
            <person name="Grigoriev I.V."/>
            <person name="Idnurm A."/>
        </authorList>
    </citation>
    <scope>NUCLEOTIDE SEQUENCE [LARGE SCALE GENOMIC DNA]</scope>
    <source>
        <strain evidence="4 5">CBS 101075</strain>
    </source>
</reference>
<evidence type="ECO:0000256" key="3">
    <source>
        <dbReference type="SAM" id="Phobius"/>
    </source>
</evidence>
<dbReference type="GeneID" id="39596180"/>
<keyword evidence="5" id="KW-1185">Reference proteome</keyword>
<keyword evidence="3" id="KW-0472">Membrane</keyword>
<dbReference type="AlphaFoldDB" id="A0A443I620"/>
<dbReference type="Proteomes" id="UP000283841">
    <property type="component" value="Unassembled WGS sequence"/>
</dbReference>
<accession>A0A443I620</accession>